<keyword evidence="11" id="KW-0902">Two-component regulatory system</keyword>
<keyword evidence="7" id="KW-0547">Nucleotide-binding</keyword>
<dbReference type="Pfam" id="PF02518">
    <property type="entry name" value="HATPase_c"/>
    <property type="match status" value="1"/>
</dbReference>
<evidence type="ECO:0000256" key="2">
    <source>
        <dbReference type="ARBA" id="ARBA00004141"/>
    </source>
</evidence>
<dbReference type="Proteomes" id="UP000620327">
    <property type="component" value="Unassembled WGS sequence"/>
</dbReference>
<dbReference type="InterPro" id="IPR003594">
    <property type="entry name" value="HATPase_dom"/>
</dbReference>
<dbReference type="InterPro" id="IPR036890">
    <property type="entry name" value="HATPase_C_sf"/>
</dbReference>
<organism evidence="15 16">
    <name type="scientific">Dysosmobacter segnis</name>
    <dbReference type="NCBI Taxonomy" id="2763042"/>
    <lineage>
        <taxon>Bacteria</taxon>
        <taxon>Bacillati</taxon>
        <taxon>Bacillota</taxon>
        <taxon>Clostridia</taxon>
        <taxon>Eubacteriales</taxon>
        <taxon>Oscillospiraceae</taxon>
        <taxon>Dysosmobacter</taxon>
    </lineage>
</organism>
<evidence type="ECO:0000256" key="11">
    <source>
        <dbReference type="ARBA" id="ARBA00023012"/>
    </source>
</evidence>
<dbReference type="InterPro" id="IPR052023">
    <property type="entry name" value="Histidine_kinase_KdpD"/>
</dbReference>
<evidence type="ECO:0000256" key="1">
    <source>
        <dbReference type="ARBA" id="ARBA00000085"/>
    </source>
</evidence>
<name>A0A923MIW8_9FIRM</name>
<dbReference type="InterPro" id="IPR036097">
    <property type="entry name" value="HisK_dim/P_sf"/>
</dbReference>
<keyword evidence="6 13" id="KW-0812">Transmembrane</keyword>
<proteinExistence type="predicted"/>
<evidence type="ECO:0000256" key="3">
    <source>
        <dbReference type="ARBA" id="ARBA00012438"/>
    </source>
</evidence>
<evidence type="ECO:0000256" key="9">
    <source>
        <dbReference type="ARBA" id="ARBA00022840"/>
    </source>
</evidence>
<keyword evidence="5" id="KW-0808">Transferase</keyword>
<dbReference type="EMBL" id="JACOQI010000007">
    <property type="protein sequence ID" value="MBC5770516.1"/>
    <property type="molecule type" value="Genomic_DNA"/>
</dbReference>
<evidence type="ECO:0000256" key="13">
    <source>
        <dbReference type="SAM" id="Phobius"/>
    </source>
</evidence>
<evidence type="ECO:0000313" key="16">
    <source>
        <dbReference type="Proteomes" id="UP000620327"/>
    </source>
</evidence>
<dbReference type="InterPro" id="IPR004358">
    <property type="entry name" value="Sig_transdc_His_kin-like_C"/>
</dbReference>
<evidence type="ECO:0000256" key="10">
    <source>
        <dbReference type="ARBA" id="ARBA00022989"/>
    </source>
</evidence>
<keyword evidence="10 13" id="KW-1133">Transmembrane helix</keyword>
<evidence type="ECO:0000256" key="4">
    <source>
        <dbReference type="ARBA" id="ARBA00022553"/>
    </source>
</evidence>
<feature type="transmembrane region" description="Helical" evidence="13">
    <location>
        <begin position="99"/>
        <end position="119"/>
    </location>
</feature>
<dbReference type="PANTHER" id="PTHR45569">
    <property type="entry name" value="SENSOR PROTEIN KDPD"/>
    <property type="match status" value="1"/>
</dbReference>
<dbReference type="CDD" id="cd00082">
    <property type="entry name" value="HisKA"/>
    <property type="match status" value="1"/>
</dbReference>
<dbReference type="SUPFAM" id="SSF47384">
    <property type="entry name" value="Homodimeric domain of signal transducing histidine kinase"/>
    <property type="match status" value="1"/>
</dbReference>
<dbReference type="GO" id="GO:0005886">
    <property type="term" value="C:plasma membrane"/>
    <property type="evidence" value="ECO:0007669"/>
    <property type="project" value="TreeGrafter"/>
</dbReference>
<dbReference type="Pfam" id="PF00512">
    <property type="entry name" value="HisKA"/>
    <property type="match status" value="1"/>
</dbReference>
<keyword evidence="16" id="KW-1185">Reference proteome</keyword>
<dbReference type="PANTHER" id="PTHR45569:SF1">
    <property type="entry name" value="SENSOR PROTEIN KDPD"/>
    <property type="match status" value="1"/>
</dbReference>
<dbReference type="InterPro" id="IPR025201">
    <property type="entry name" value="KdpD_TM"/>
</dbReference>
<feature type="transmembrane region" description="Helical" evidence="13">
    <location>
        <begin position="72"/>
        <end position="93"/>
    </location>
</feature>
<dbReference type="Gene3D" id="1.20.120.620">
    <property type="entry name" value="Backbone structure of the membrane domain of e. Coli histidine kinase receptor kdpd"/>
    <property type="match status" value="1"/>
</dbReference>
<keyword evidence="8" id="KW-0418">Kinase</keyword>
<comment type="catalytic activity">
    <reaction evidence="1">
        <text>ATP + protein L-histidine = ADP + protein N-phospho-L-histidine.</text>
        <dbReference type="EC" id="2.7.13.3"/>
    </reaction>
</comment>
<feature type="domain" description="Histidine kinase" evidence="14">
    <location>
        <begin position="143"/>
        <end position="360"/>
    </location>
</feature>
<evidence type="ECO:0000256" key="5">
    <source>
        <dbReference type="ARBA" id="ARBA00022679"/>
    </source>
</evidence>
<keyword evidence="12 13" id="KW-0472">Membrane</keyword>
<comment type="subcellular location">
    <subcellularLocation>
        <location evidence="2">Membrane</location>
        <topology evidence="2">Multi-pass membrane protein</topology>
    </subcellularLocation>
</comment>
<comment type="caution">
    <text evidence="15">The sequence shown here is derived from an EMBL/GenBank/DDBJ whole genome shotgun (WGS) entry which is preliminary data.</text>
</comment>
<feature type="transmembrane region" description="Helical" evidence="13">
    <location>
        <begin position="21"/>
        <end position="41"/>
    </location>
</feature>
<evidence type="ECO:0000256" key="8">
    <source>
        <dbReference type="ARBA" id="ARBA00022777"/>
    </source>
</evidence>
<evidence type="ECO:0000313" key="15">
    <source>
        <dbReference type="EMBL" id="MBC5770516.1"/>
    </source>
</evidence>
<dbReference type="GO" id="GO:0000155">
    <property type="term" value="F:phosphorelay sensor kinase activity"/>
    <property type="evidence" value="ECO:0007669"/>
    <property type="project" value="InterPro"/>
</dbReference>
<dbReference type="Pfam" id="PF13493">
    <property type="entry name" value="DUF4118"/>
    <property type="match status" value="1"/>
</dbReference>
<dbReference type="InterPro" id="IPR005467">
    <property type="entry name" value="His_kinase_dom"/>
</dbReference>
<gene>
    <name evidence="15" type="ORF">H8Z83_09310</name>
</gene>
<dbReference type="Gene3D" id="3.30.565.10">
    <property type="entry name" value="Histidine kinase-like ATPase, C-terminal domain"/>
    <property type="match status" value="1"/>
</dbReference>
<evidence type="ECO:0000256" key="12">
    <source>
        <dbReference type="ARBA" id="ARBA00023136"/>
    </source>
</evidence>
<dbReference type="SMART" id="SM00388">
    <property type="entry name" value="HisKA"/>
    <property type="match status" value="1"/>
</dbReference>
<evidence type="ECO:0000259" key="14">
    <source>
        <dbReference type="PROSITE" id="PS50109"/>
    </source>
</evidence>
<dbReference type="InterPro" id="IPR038318">
    <property type="entry name" value="KdpD_sf"/>
</dbReference>
<dbReference type="EC" id="2.7.13.3" evidence="3"/>
<dbReference type="InterPro" id="IPR003661">
    <property type="entry name" value="HisK_dim/P_dom"/>
</dbReference>
<dbReference type="Gene3D" id="1.10.287.130">
    <property type="match status" value="1"/>
</dbReference>
<dbReference type="SMART" id="SM00387">
    <property type="entry name" value="HATPase_c"/>
    <property type="match status" value="1"/>
</dbReference>
<keyword evidence="4" id="KW-0597">Phosphoprotein</keyword>
<dbReference type="PRINTS" id="PR00344">
    <property type="entry name" value="BCTRLSENSOR"/>
</dbReference>
<evidence type="ECO:0000256" key="7">
    <source>
        <dbReference type="ARBA" id="ARBA00022741"/>
    </source>
</evidence>
<dbReference type="CDD" id="cd00075">
    <property type="entry name" value="HATPase"/>
    <property type="match status" value="1"/>
</dbReference>
<sequence length="375" mass="41458">MSHPNSKSKTNLATLFPFSMRDLIVTALILFVAVAFCILLQRLDPSAGFATPVFVLTVLLTSRLTTGYFWGLFSAVLGVIAVNFFFTFPYWAFNLTITGYPLSFLTFLSVSVITSALTTKTRQLDKLRMENEKIRMRADLLRSVSHDIRTPLTSIIGSTSAVLDNPDLSQEDRRSLLEDVKQEAQWLIRTVENLLSITRIGSDRTELNKQLEPVEEVLAEAVQKARKRLPDIKFSVEVPAELLMVPMDPILIEQVLSNLIENAVIHGQTTTAIHLRAEKTEDNFAAFSVRDNGQGISPALLPHLFDYSIRHASPPTGDGKRNMGLGLSVCSAVVKAHGGRLTAHNHPDGAEFIFCLPMPPADPAISTDLSEEETL</sequence>
<dbReference type="GO" id="GO:0005524">
    <property type="term" value="F:ATP binding"/>
    <property type="evidence" value="ECO:0007669"/>
    <property type="project" value="UniProtKB-KW"/>
</dbReference>
<dbReference type="PROSITE" id="PS50109">
    <property type="entry name" value="HIS_KIN"/>
    <property type="match status" value="1"/>
</dbReference>
<accession>A0A923MIW8</accession>
<protein>
    <recommendedName>
        <fullName evidence="3">histidine kinase</fullName>
        <ecNumber evidence="3">2.7.13.3</ecNumber>
    </recommendedName>
</protein>
<reference evidence="15" key="1">
    <citation type="submission" date="2020-08" db="EMBL/GenBank/DDBJ databases">
        <title>Genome public.</title>
        <authorList>
            <person name="Liu C."/>
            <person name="Sun Q."/>
        </authorList>
    </citation>
    <scope>NUCLEOTIDE SEQUENCE</scope>
    <source>
        <strain evidence="15">BX15</strain>
    </source>
</reference>
<evidence type="ECO:0000256" key="6">
    <source>
        <dbReference type="ARBA" id="ARBA00022692"/>
    </source>
</evidence>
<dbReference type="SUPFAM" id="SSF55874">
    <property type="entry name" value="ATPase domain of HSP90 chaperone/DNA topoisomerase II/histidine kinase"/>
    <property type="match status" value="1"/>
</dbReference>
<keyword evidence="9" id="KW-0067">ATP-binding</keyword>
<dbReference type="AlphaFoldDB" id="A0A923MIW8"/>
<dbReference type="RefSeq" id="WP_187014764.1">
    <property type="nucleotide sequence ID" value="NZ_JACOQI010000007.1"/>
</dbReference>